<organism evidence="7">
    <name type="scientific">Oryza glumipatula</name>
    <dbReference type="NCBI Taxonomy" id="40148"/>
    <lineage>
        <taxon>Eukaryota</taxon>
        <taxon>Viridiplantae</taxon>
        <taxon>Streptophyta</taxon>
        <taxon>Embryophyta</taxon>
        <taxon>Tracheophyta</taxon>
        <taxon>Spermatophyta</taxon>
        <taxon>Magnoliopsida</taxon>
        <taxon>Liliopsida</taxon>
        <taxon>Poales</taxon>
        <taxon>Poaceae</taxon>
        <taxon>BOP clade</taxon>
        <taxon>Oryzoideae</taxon>
        <taxon>Oryzeae</taxon>
        <taxon>Oryzinae</taxon>
        <taxon>Oryza</taxon>
    </lineage>
</organism>
<evidence type="ECO:0000256" key="4">
    <source>
        <dbReference type="ARBA" id="ARBA00022989"/>
    </source>
</evidence>
<dbReference type="AlphaFoldDB" id="A0A0E0BT71"/>
<reference evidence="7" key="2">
    <citation type="submission" date="2018-05" db="EMBL/GenBank/DDBJ databases">
        <title>OgluRS3 (Oryza glumaepatula Reference Sequence Version 3).</title>
        <authorList>
            <person name="Zhang J."/>
            <person name="Kudrna D."/>
            <person name="Lee S."/>
            <person name="Talag J."/>
            <person name="Welchert J."/>
            <person name="Wing R.A."/>
        </authorList>
    </citation>
    <scope>NUCLEOTIDE SEQUENCE [LARGE SCALE GENOMIC DNA]</scope>
</reference>
<dbReference type="PANTHER" id="PTHR11266">
    <property type="entry name" value="PEROXISOMAL MEMBRANE PROTEIN 2, PXMP2 MPV17"/>
    <property type="match status" value="1"/>
</dbReference>
<evidence type="ECO:0000256" key="5">
    <source>
        <dbReference type="ARBA" id="ARBA00023136"/>
    </source>
</evidence>
<evidence type="ECO:0000256" key="3">
    <source>
        <dbReference type="ARBA" id="ARBA00022692"/>
    </source>
</evidence>
<dbReference type="Proteomes" id="UP000026961">
    <property type="component" value="Chromosome 12"/>
</dbReference>
<evidence type="ECO:0000256" key="2">
    <source>
        <dbReference type="ARBA" id="ARBA00006824"/>
    </source>
</evidence>
<accession>A0A0E0BT71</accession>
<feature type="region of interest" description="Disordered" evidence="6">
    <location>
        <begin position="17"/>
        <end position="102"/>
    </location>
</feature>
<keyword evidence="3" id="KW-0812">Transmembrane</keyword>
<evidence type="ECO:0000313" key="8">
    <source>
        <dbReference type="Proteomes" id="UP000026961"/>
    </source>
</evidence>
<dbReference type="InterPro" id="IPR007248">
    <property type="entry name" value="Mpv17_PMP22"/>
</dbReference>
<keyword evidence="5" id="KW-0472">Membrane</keyword>
<comment type="subcellular location">
    <subcellularLocation>
        <location evidence="1">Membrane</location>
        <topology evidence="1">Multi-pass membrane protein</topology>
    </subcellularLocation>
</comment>
<feature type="compositionally biased region" description="Pro residues" evidence="6">
    <location>
        <begin position="136"/>
        <end position="147"/>
    </location>
</feature>
<dbReference type="HOGENOM" id="CLU_049109_0_0_1"/>
<evidence type="ECO:0000256" key="6">
    <source>
        <dbReference type="SAM" id="MobiDB-lite"/>
    </source>
</evidence>
<dbReference type="Pfam" id="PF04117">
    <property type="entry name" value="Mpv17_PMP22"/>
    <property type="match status" value="1"/>
</dbReference>
<keyword evidence="8" id="KW-1185">Reference proteome</keyword>
<evidence type="ECO:0000256" key="1">
    <source>
        <dbReference type="ARBA" id="ARBA00004141"/>
    </source>
</evidence>
<dbReference type="EnsemblPlants" id="OGLUM12G14960.2">
    <property type="protein sequence ID" value="OGLUM12G14960.2"/>
    <property type="gene ID" value="OGLUM12G14960"/>
</dbReference>
<dbReference type="EnsemblPlants" id="OGLUM12G14960.1">
    <property type="protein sequence ID" value="OGLUM12G14960.1"/>
    <property type="gene ID" value="OGLUM12G14960"/>
</dbReference>
<dbReference type="STRING" id="40148.A0A0E0BT71"/>
<comment type="similarity">
    <text evidence="2">Belongs to the peroxisomal membrane protein PXMP2/4 family.</text>
</comment>
<dbReference type="GO" id="GO:0005737">
    <property type="term" value="C:cytoplasm"/>
    <property type="evidence" value="ECO:0007669"/>
    <property type="project" value="TreeGrafter"/>
</dbReference>
<dbReference type="GO" id="GO:0016020">
    <property type="term" value="C:membrane"/>
    <property type="evidence" value="ECO:0007669"/>
    <property type="project" value="UniProtKB-SubCell"/>
</dbReference>
<sequence length="360" mass="38619">MCLCTHQTHIFGIKKNNLKNNNNKHIPSLEDRPPPRGSTADFPSPPSFSPTPFLLQTLPSKPSPQTQDIQPTPPPPPPPSSSAAAAADDDDEMPPTGALHAGGRHLLPLRRVPGAAQQPWSHVRSHLISSSKRPSPSSPPPPPPLPVAPSTSAFVQTAGRRSGGGGGAGAGAAVGSGVVAWYLGSIEARPVLTKSVTAAAIFTVADLSSQMITLGPEDSLDLVRTLRMASYGLLISGPSLHIWFNFVSKLLPKQDVMNTFKKMFLGQAVYGPIINSVFFSYNAGLQGETIPEIMARLKRDLIPTIKSGLIYWPLCDFITFKFIPVHLQPLVSNSFSFLWTIYITYMASLKKADVDVTTSS</sequence>
<keyword evidence="4" id="KW-1133">Transmembrane helix</keyword>
<dbReference type="Gramene" id="OGLUM12G14960.1">
    <property type="protein sequence ID" value="OGLUM12G14960.1"/>
    <property type="gene ID" value="OGLUM12G14960"/>
</dbReference>
<proteinExistence type="inferred from homology"/>
<dbReference type="eggNOG" id="KOG1944">
    <property type="taxonomic scope" value="Eukaryota"/>
</dbReference>
<evidence type="ECO:0000313" key="7">
    <source>
        <dbReference type="EnsemblPlants" id="OGLUM12G14960.1"/>
    </source>
</evidence>
<feature type="region of interest" description="Disordered" evidence="6">
    <location>
        <begin position="115"/>
        <end position="151"/>
    </location>
</feature>
<reference evidence="7" key="1">
    <citation type="submission" date="2015-04" db="UniProtKB">
        <authorList>
            <consortium name="EnsemblPlants"/>
        </authorList>
    </citation>
    <scope>IDENTIFICATION</scope>
</reference>
<protein>
    <submittedName>
        <fullName evidence="7">Uncharacterized protein</fullName>
    </submittedName>
</protein>
<name>A0A0E0BT71_9ORYZ</name>
<feature type="compositionally biased region" description="Pro residues" evidence="6">
    <location>
        <begin position="71"/>
        <end position="80"/>
    </location>
</feature>
<dbReference type="Gramene" id="OGLUM12G14960.2">
    <property type="protein sequence ID" value="OGLUM12G14960.2"/>
    <property type="gene ID" value="OGLUM12G14960"/>
</dbReference>
<dbReference type="PANTHER" id="PTHR11266:SF18">
    <property type="entry name" value="OS12G0508100 PROTEIN"/>
    <property type="match status" value="1"/>
</dbReference>